<protein>
    <submittedName>
        <fullName evidence="7">MFS transporter</fullName>
    </submittedName>
</protein>
<feature type="transmembrane region" description="Helical" evidence="6">
    <location>
        <begin position="253"/>
        <end position="275"/>
    </location>
</feature>
<feature type="transmembrane region" description="Helical" evidence="6">
    <location>
        <begin position="99"/>
        <end position="125"/>
    </location>
</feature>
<accession>A0AAE3P1T9</accession>
<dbReference type="EMBL" id="JARGDL010000011">
    <property type="protein sequence ID" value="MDF1612202.1"/>
    <property type="molecule type" value="Genomic_DNA"/>
</dbReference>
<feature type="transmembrane region" description="Helical" evidence="6">
    <location>
        <begin position="473"/>
        <end position="491"/>
    </location>
</feature>
<dbReference type="Proteomes" id="UP001221302">
    <property type="component" value="Unassembled WGS sequence"/>
</dbReference>
<comment type="caution">
    <text evidence="7">The sequence shown here is derived from an EMBL/GenBank/DDBJ whole genome shotgun (WGS) entry which is preliminary data.</text>
</comment>
<feature type="transmembrane region" description="Helical" evidence="6">
    <location>
        <begin position="405"/>
        <end position="429"/>
    </location>
</feature>
<sequence>MNSKVEYRNPWAWVPSLYFTEAIPYVMVMSVSVMMYKNLNVSNTDIAFFTSLLYFPWFLKFLWGPFIDMFKTKRFWTITMQFIVAVALFGIAFSLTTSIFWTLTLVVFALMAFASATHDIAADGLYMLSLDQAKQSAFVGVRSTFYRVATIVGSGLLVVIAGQLAPSIGFKSAWSIVFVIAGFIFLLLFLYHKFILPYPNVDKGTLGEKKLSTTQILLLIGGFLLFGITIYISFTVLSFLLSFIGFVSPWKTIVSTITLVVIVVALFRTFVAKFVEKFESSQQKNEILLPIIEFLRAFVIFMQKKDIWNILGFLLFFRFAEAQLVKLVQPFLLDPRSKGGLELTTSEVGIVYGTVGIIALTVGGLIGGYVISKKGLKWWLWPMVIIMHTPDLAFVYLSQVQPTNFVLINLAVAFEQFGYGFGFTAYMMFMIMVSQGEHKTAHFAICTGIMALGMMLPGMYSGALQEMIGYKHFFLWVILSTIPGFIVAALVKIEPDFGKKKSN</sequence>
<dbReference type="AlphaFoldDB" id="A0AAE3P1T9"/>
<dbReference type="GO" id="GO:0016020">
    <property type="term" value="C:membrane"/>
    <property type="evidence" value="ECO:0007669"/>
    <property type="project" value="UniProtKB-SubCell"/>
</dbReference>
<gene>
    <name evidence="7" type="ORF">P0M35_08575</name>
</gene>
<feature type="transmembrane region" description="Helical" evidence="6">
    <location>
        <begin position="12"/>
        <end position="34"/>
    </location>
</feature>
<keyword evidence="5 6" id="KW-0472">Membrane</keyword>
<feature type="transmembrane region" description="Helical" evidence="6">
    <location>
        <begin position="75"/>
        <end position="93"/>
    </location>
</feature>
<dbReference type="RefSeq" id="WP_321535970.1">
    <property type="nucleotide sequence ID" value="NZ_JARGDL010000011.1"/>
</dbReference>
<keyword evidence="3 6" id="KW-0812">Transmembrane</keyword>
<evidence type="ECO:0000313" key="8">
    <source>
        <dbReference type="Proteomes" id="UP001221302"/>
    </source>
</evidence>
<comment type="subcellular location">
    <subcellularLocation>
        <location evidence="1">Membrane</location>
        <topology evidence="1">Multi-pass membrane protein</topology>
    </subcellularLocation>
</comment>
<keyword evidence="2" id="KW-0813">Transport</keyword>
<dbReference type="InterPro" id="IPR004752">
    <property type="entry name" value="AmpG_permease/AT-1"/>
</dbReference>
<feature type="transmembrane region" description="Helical" evidence="6">
    <location>
        <begin position="172"/>
        <end position="195"/>
    </location>
</feature>
<evidence type="ECO:0000256" key="3">
    <source>
        <dbReference type="ARBA" id="ARBA00022692"/>
    </source>
</evidence>
<organism evidence="7 8">
    <name type="scientific">Stygiobacter electus</name>
    <dbReference type="NCBI Taxonomy" id="3032292"/>
    <lineage>
        <taxon>Bacteria</taxon>
        <taxon>Pseudomonadati</taxon>
        <taxon>Ignavibacteriota</taxon>
        <taxon>Ignavibacteria</taxon>
        <taxon>Ignavibacteriales</taxon>
        <taxon>Melioribacteraceae</taxon>
        <taxon>Stygiobacter</taxon>
    </lineage>
</organism>
<feature type="transmembrane region" description="Helical" evidence="6">
    <location>
        <begin position="441"/>
        <end position="461"/>
    </location>
</feature>
<feature type="transmembrane region" description="Helical" evidence="6">
    <location>
        <begin position="307"/>
        <end position="329"/>
    </location>
</feature>
<dbReference type="GO" id="GO:0022857">
    <property type="term" value="F:transmembrane transporter activity"/>
    <property type="evidence" value="ECO:0007669"/>
    <property type="project" value="InterPro"/>
</dbReference>
<evidence type="ECO:0000256" key="1">
    <source>
        <dbReference type="ARBA" id="ARBA00004141"/>
    </source>
</evidence>
<dbReference type="InterPro" id="IPR011701">
    <property type="entry name" value="MFS"/>
</dbReference>
<reference evidence="7" key="1">
    <citation type="submission" date="2023-03" db="EMBL/GenBank/DDBJ databases">
        <title>Stygiobacter electus gen. nov., sp. nov., facultatively anaerobic thermotolerant bacterium of the class Ignavibacteria from a well of Yessentuki mineral water deposit.</title>
        <authorList>
            <person name="Podosokorskaya O.A."/>
            <person name="Elcheninov A.G."/>
            <person name="Petrova N.F."/>
            <person name="Zavarzina D.G."/>
            <person name="Kublanov I.V."/>
            <person name="Merkel A.Y."/>
        </authorList>
    </citation>
    <scope>NUCLEOTIDE SEQUENCE</scope>
    <source>
        <strain evidence="7">09-Me</strain>
    </source>
</reference>
<dbReference type="Gene3D" id="1.20.1250.20">
    <property type="entry name" value="MFS general substrate transporter like domains"/>
    <property type="match status" value="2"/>
</dbReference>
<dbReference type="PANTHER" id="PTHR12778:SF10">
    <property type="entry name" value="MAJOR FACILITATOR SUPERFAMILY DOMAIN-CONTAINING PROTEIN 3"/>
    <property type="match status" value="1"/>
</dbReference>
<dbReference type="SUPFAM" id="SSF103473">
    <property type="entry name" value="MFS general substrate transporter"/>
    <property type="match status" value="2"/>
</dbReference>
<evidence type="ECO:0000256" key="2">
    <source>
        <dbReference type="ARBA" id="ARBA00022448"/>
    </source>
</evidence>
<feature type="transmembrane region" description="Helical" evidence="6">
    <location>
        <begin position="349"/>
        <end position="371"/>
    </location>
</feature>
<evidence type="ECO:0000313" key="7">
    <source>
        <dbReference type="EMBL" id="MDF1612202.1"/>
    </source>
</evidence>
<feature type="transmembrane region" description="Helical" evidence="6">
    <location>
        <begin position="145"/>
        <end position="166"/>
    </location>
</feature>
<keyword evidence="4 6" id="KW-1133">Transmembrane helix</keyword>
<dbReference type="PANTHER" id="PTHR12778">
    <property type="entry name" value="SOLUTE CARRIER FAMILY 33 ACETYL-COA TRANSPORTER -RELATED"/>
    <property type="match status" value="1"/>
</dbReference>
<evidence type="ECO:0000256" key="6">
    <source>
        <dbReference type="SAM" id="Phobius"/>
    </source>
</evidence>
<name>A0AAE3P1T9_9BACT</name>
<evidence type="ECO:0000256" key="5">
    <source>
        <dbReference type="ARBA" id="ARBA00023136"/>
    </source>
</evidence>
<proteinExistence type="predicted"/>
<keyword evidence="8" id="KW-1185">Reference proteome</keyword>
<feature type="transmembrane region" description="Helical" evidence="6">
    <location>
        <begin position="46"/>
        <end position="63"/>
    </location>
</feature>
<dbReference type="Pfam" id="PF07690">
    <property type="entry name" value="MFS_1"/>
    <property type="match status" value="1"/>
</dbReference>
<dbReference type="InterPro" id="IPR036259">
    <property type="entry name" value="MFS_trans_sf"/>
</dbReference>
<feature type="transmembrane region" description="Helical" evidence="6">
    <location>
        <begin position="378"/>
        <end position="399"/>
    </location>
</feature>
<evidence type="ECO:0000256" key="4">
    <source>
        <dbReference type="ARBA" id="ARBA00022989"/>
    </source>
</evidence>
<feature type="transmembrane region" description="Helical" evidence="6">
    <location>
        <begin position="216"/>
        <end position="247"/>
    </location>
</feature>